<evidence type="ECO:0000313" key="1">
    <source>
        <dbReference type="EMBL" id="GIY98657.1"/>
    </source>
</evidence>
<accession>A0AAV4XV86</accession>
<organism evidence="1 2">
    <name type="scientific">Caerostris extrusa</name>
    <name type="common">Bark spider</name>
    <name type="synonym">Caerostris bankana</name>
    <dbReference type="NCBI Taxonomy" id="172846"/>
    <lineage>
        <taxon>Eukaryota</taxon>
        <taxon>Metazoa</taxon>
        <taxon>Ecdysozoa</taxon>
        <taxon>Arthropoda</taxon>
        <taxon>Chelicerata</taxon>
        <taxon>Arachnida</taxon>
        <taxon>Araneae</taxon>
        <taxon>Araneomorphae</taxon>
        <taxon>Entelegynae</taxon>
        <taxon>Araneoidea</taxon>
        <taxon>Araneidae</taxon>
        <taxon>Caerostris</taxon>
    </lineage>
</organism>
<dbReference type="AlphaFoldDB" id="A0AAV4XV86"/>
<evidence type="ECO:0000313" key="2">
    <source>
        <dbReference type="Proteomes" id="UP001054945"/>
    </source>
</evidence>
<dbReference type="EMBL" id="BPLR01018323">
    <property type="protein sequence ID" value="GIY98657.1"/>
    <property type="molecule type" value="Genomic_DNA"/>
</dbReference>
<reference evidence="1 2" key="1">
    <citation type="submission" date="2021-06" db="EMBL/GenBank/DDBJ databases">
        <title>Caerostris extrusa draft genome.</title>
        <authorList>
            <person name="Kono N."/>
            <person name="Arakawa K."/>
        </authorList>
    </citation>
    <scope>NUCLEOTIDE SEQUENCE [LARGE SCALE GENOMIC DNA]</scope>
</reference>
<comment type="caution">
    <text evidence="1">The sequence shown here is derived from an EMBL/GenBank/DDBJ whole genome shotgun (WGS) entry which is preliminary data.</text>
</comment>
<gene>
    <name evidence="1" type="ORF">CEXT_425651</name>
</gene>
<proteinExistence type="predicted"/>
<sequence length="72" mass="8381">MTPRRVNTRRYCFLPVRKRTSTLARVKEGKIHFQATKTRSYSRQHRSIFEVKVSLSMQVALLEIVAVTVFVG</sequence>
<protein>
    <submittedName>
        <fullName evidence="1">Uncharacterized protein</fullName>
    </submittedName>
</protein>
<keyword evidence="2" id="KW-1185">Reference proteome</keyword>
<name>A0AAV4XV86_CAEEX</name>
<dbReference type="Proteomes" id="UP001054945">
    <property type="component" value="Unassembled WGS sequence"/>
</dbReference>